<keyword evidence="5 7" id="KW-0648">Protein biosynthesis</keyword>
<comment type="similarity">
    <text evidence="1 7">Belongs to the class-I aminoacyl-tRNA synthetase family. Glutamate--tRNA ligase type 1 subfamily.</text>
</comment>
<dbReference type="NCBIfam" id="TIGR00464">
    <property type="entry name" value="gltX_bact"/>
    <property type="match status" value="1"/>
</dbReference>
<feature type="binding site" evidence="7">
    <location>
        <position position="250"/>
    </location>
    <ligand>
        <name>ATP</name>
        <dbReference type="ChEBI" id="CHEBI:30616"/>
    </ligand>
</feature>
<evidence type="ECO:0000313" key="10">
    <source>
        <dbReference type="EMBL" id="CAA3704574.1"/>
    </source>
</evidence>
<keyword evidence="2 7" id="KW-0436">Ligase</keyword>
<dbReference type="Pfam" id="PF00749">
    <property type="entry name" value="tRNA-synt_1c"/>
    <property type="match status" value="1"/>
</dbReference>
<dbReference type="InterPro" id="IPR045462">
    <property type="entry name" value="aa-tRNA-synth_I_cd-bd"/>
</dbReference>
<keyword evidence="3 7" id="KW-0547">Nucleotide-binding</keyword>
<dbReference type="InterPro" id="IPR008925">
    <property type="entry name" value="aa_tRNA-synth_I_cd-bd_sf"/>
</dbReference>
<evidence type="ECO:0000256" key="6">
    <source>
        <dbReference type="ARBA" id="ARBA00023146"/>
    </source>
</evidence>
<dbReference type="GO" id="GO:0000049">
    <property type="term" value="F:tRNA binding"/>
    <property type="evidence" value="ECO:0007669"/>
    <property type="project" value="InterPro"/>
</dbReference>
<comment type="subcellular location">
    <subcellularLocation>
        <location evidence="7">Cytoplasm</location>
    </subcellularLocation>
</comment>
<gene>
    <name evidence="7 10" type="primary">gltX</name>
    <name evidence="10" type="ORF">SISI_0064</name>
</gene>
<evidence type="ECO:0000313" key="11">
    <source>
        <dbReference type="Proteomes" id="UP000560980"/>
    </source>
</evidence>
<dbReference type="PROSITE" id="PS00178">
    <property type="entry name" value="AA_TRNA_LIGASE_I"/>
    <property type="match status" value="1"/>
</dbReference>
<dbReference type="GO" id="GO:0008270">
    <property type="term" value="F:zinc ion binding"/>
    <property type="evidence" value="ECO:0007669"/>
    <property type="project" value="InterPro"/>
</dbReference>
<dbReference type="HAMAP" id="MF_00022">
    <property type="entry name" value="Glu_tRNA_synth_type1"/>
    <property type="match status" value="1"/>
</dbReference>
<keyword evidence="4 7" id="KW-0067">ATP-binding</keyword>
<dbReference type="InterPro" id="IPR020751">
    <property type="entry name" value="aa-tRNA-synth_I_codon-bd_sub2"/>
</dbReference>
<comment type="caution">
    <text evidence="7">Lacks conserved residue(s) required for the propagation of feature annotation.</text>
</comment>
<dbReference type="GO" id="GO:0004818">
    <property type="term" value="F:glutamate-tRNA ligase activity"/>
    <property type="evidence" value="ECO:0007669"/>
    <property type="project" value="UniProtKB-UniRule"/>
</dbReference>
<dbReference type="InterPro" id="IPR004527">
    <property type="entry name" value="Glu-tRNA-ligase_bac/mito"/>
</dbReference>
<evidence type="ECO:0000256" key="7">
    <source>
        <dbReference type="HAMAP-Rule" id="MF_00022"/>
    </source>
</evidence>
<dbReference type="EMBL" id="CACTJB010000001">
    <property type="protein sequence ID" value="CAA3704574.1"/>
    <property type="molecule type" value="Genomic_DNA"/>
</dbReference>
<comment type="function">
    <text evidence="7">Catalyzes the attachment of glutamate to tRNA(Glu) in a two-step reaction: glutamate is first activated by ATP to form Glu-AMP and then transferred to the acceptor end of tRNA(Glu).</text>
</comment>
<dbReference type="Gene3D" id="3.40.50.620">
    <property type="entry name" value="HUPs"/>
    <property type="match status" value="1"/>
</dbReference>
<feature type="short sequence motif" description="'KMSKS' region" evidence="7">
    <location>
        <begin position="247"/>
        <end position="251"/>
    </location>
</feature>
<comment type="catalytic activity">
    <reaction evidence="7">
        <text>tRNA(Glu) + L-glutamate + ATP = L-glutamyl-tRNA(Glu) + AMP + diphosphate</text>
        <dbReference type="Rhea" id="RHEA:23540"/>
        <dbReference type="Rhea" id="RHEA-COMP:9663"/>
        <dbReference type="Rhea" id="RHEA-COMP:9680"/>
        <dbReference type="ChEBI" id="CHEBI:29985"/>
        <dbReference type="ChEBI" id="CHEBI:30616"/>
        <dbReference type="ChEBI" id="CHEBI:33019"/>
        <dbReference type="ChEBI" id="CHEBI:78442"/>
        <dbReference type="ChEBI" id="CHEBI:78520"/>
        <dbReference type="ChEBI" id="CHEBI:456215"/>
        <dbReference type="EC" id="6.1.1.17"/>
    </reaction>
</comment>
<comment type="subunit">
    <text evidence="7">Monomer.</text>
</comment>
<dbReference type="GO" id="GO:0006424">
    <property type="term" value="P:glutamyl-tRNA aminoacylation"/>
    <property type="evidence" value="ECO:0007669"/>
    <property type="project" value="UniProtKB-UniRule"/>
</dbReference>
<feature type="domain" description="Glutamyl/glutaminyl-tRNA synthetase class Ib catalytic" evidence="8">
    <location>
        <begin position="4"/>
        <end position="316"/>
    </location>
</feature>
<dbReference type="PANTHER" id="PTHR43311:SF2">
    <property type="entry name" value="GLUTAMATE--TRNA LIGASE, MITOCHONDRIAL-RELATED"/>
    <property type="match status" value="1"/>
</dbReference>
<reference evidence="10 11" key="1">
    <citation type="submission" date="2019-12" db="EMBL/GenBank/DDBJ databases">
        <authorList>
            <person name="Santos-Garcia D."/>
            <person name="Santos-Garcia D."/>
            <person name="Santos-Garcia D."/>
        </authorList>
    </citation>
    <scope>NUCLEOTIDE SEQUENCE [LARGE SCALE GENOMIC DNA]</scope>
    <source>
        <strain evidence="10">SiSi</strain>
    </source>
</reference>
<proteinExistence type="inferred from homology"/>
<dbReference type="InterPro" id="IPR033910">
    <property type="entry name" value="GluRS_core"/>
</dbReference>
<dbReference type="SUPFAM" id="SSF48163">
    <property type="entry name" value="An anticodon-binding domain of class I aminoacyl-tRNA synthetases"/>
    <property type="match status" value="1"/>
</dbReference>
<dbReference type="PANTHER" id="PTHR43311">
    <property type="entry name" value="GLUTAMATE--TRNA LIGASE"/>
    <property type="match status" value="1"/>
</dbReference>
<accession>A0A6S6S532</accession>
<name>A0A6S6S532_9GAMM</name>
<evidence type="ECO:0000256" key="5">
    <source>
        <dbReference type="ARBA" id="ARBA00022917"/>
    </source>
</evidence>
<keyword evidence="7" id="KW-0963">Cytoplasm</keyword>
<dbReference type="InterPro" id="IPR049940">
    <property type="entry name" value="GluQ/Sye"/>
</dbReference>
<evidence type="ECO:0000256" key="1">
    <source>
        <dbReference type="ARBA" id="ARBA00007894"/>
    </source>
</evidence>
<feature type="domain" description="Aminoacyl-tRNA synthetase class I anticodon-binding" evidence="9">
    <location>
        <begin position="337"/>
        <end position="465"/>
    </location>
</feature>
<keyword evidence="6 7" id="KW-0030">Aminoacyl-tRNA synthetase</keyword>
<evidence type="ECO:0000259" key="9">
    <source>
        <dbReference type="Pfam" id="PF19269"/>
    </source>
</evidence>
<sequence>MKNIRTRFAPSPTGFPHIGTAYIALLNFYFARINNGKLILRIEDTDRMRSKSKFEKKILDLLHWLGIQWNEGPDIGGKFGPYRQSERQYIYNKYVEKLIKSGKVFKCYRTSEELEKLRKCKVDKALKEKDLQLDYKELKFRKKNNWPYAIRLKVPKKGKCVFYDVLRGSIKMNWDQVDSQILIKSDGTPTYHLANVVDDYLMGITNVIRGEEWINSTPKHKLIYEFLGWKTPNFCHLPLLRNPDRSKLSKRKQNNSIEYYRKMGYLPQTIIKYLGSLGGVKTTKFPFINKKTMKAKFDIKSIYLGGPIFDLDKLTWLNGIYIRSMKNESLIKIMYEWVKDYIHKILPSIKPRIKILTDIISISEQFFSGLPKLKAEDFEVIGLKITMQIKVLKFLWLQLEYIEKWDKATILYKVKQLSNHFKIKMKTIIAPIFIAINGRLISTSVINTIAIIGKDLTRVRLKQAINILGGLLNTRTRTRTGTGKENNK</sequence>
<evidence type="ECO:0000259" key="8">
    <source>
        <dbReference type="Pfam" id="PF00749"/>
    </source>
</evidence>
<dbReference type="EC" id="6.1.1.17" evidence="7"/>
<dbReference type="GO" id="GO:0005524">
    <property type="term" value="F:ATP binding"/>
    <property type="evidence" value="ECO:0007669"/>
    <property type="project" value="UniProtKB-UniRule"/>
</dbReference>
<dbReference type="RefSeq" id="WP_183042865.1">
    <property type="nucleotide sequence ID" value="NZ_CACTJB010000001.1"/>
</dbReference>
<organism evidence="10 11">
    <name type="scientific">Candidatus Portiera aleyrodidarum</name>
    <name type="common">primary endosymbiont of Bemisia tabaci</name>
    <dbReference type="NCBI Taxonomy" id="91844"/>
    <lineage>
        <taxon>Bacteria</taxon>
        <taxon>Pseudomonadati</taxon>
        <taxon>Pseudomonadota</taxon>
        <taxon>Gammaproteobacteria</taxon>
        <taxon>Candidatus Johnevansiales</taxon>
        <taxon>Candidatus Johnevansiaceae</taxon>
        <taxon>Candidatus Portiera</taxon>
    </lineage>
</organism>
<evidence type="ECO:0000256" key="3">
    <source>
        <dbReference type="ARBA" id="ARBA00022741"/>
    </source>
</evidence>
<evidence type="ECO:0000256" key="4">
    <source>
        <dbReference type="ARBA" id="ARBA00022840"/>
    </source>
</evidence>
<dbReference type="Gene3D" id="1.10.10.350">
    <property type="match status" value="1"/>
</dbReference>
<dbReference type="GO" id="GO:0005829">
    <property type="term" value="C:cytosol"/>
    <property type="evidence" value="ECO:0007669"/>
    <property type="project" value="TreeGrafter"/>
</dbReference>
<dbReference type="PRINTS" id="PR00987">
    <property type="entry name" value="TRNASYNTHGLU"/>
</dbReference>
<dbReference type="InterPro" id="IPR001412">
    <property type="entry name" value="aa-tRNA-synth_I_CS"/>
</dbReference>
<dbReference type="InterPro" id="IPR020058">
    <property type="entry name" value="Glu/Gln-tRNA-synth_Ib_cat-dom"/>
</dbReference>
<feature type="short sequence motif" description="'HIGH' region" evidence="7">
    <location>
        <begin position="10"/>
        <end position="20"/>
    </location>
</feature>
<protein>
    <recommendedName>
        <fullName evidence="7">Glutamate--tRNA ligase</fullName>
        <ecNumber evidence="7">6.1.1.17</ecNumber>
    </recommendedName>
    <alternativeName>
        <fullName evidence="7">Glutamyl-tRNA synthetase</fullName>
        <shortName evidence="7">GluRS</shortName>
    </alternativeName>
</protein>
<dbReference type="AlphaFoldDB" id="A0A6S6S532"/>
<comment type="caution">
    <text evidence="10">The sequence shown here is derived from an EMBL/GenBank/DDBJ whole genome shotgun (WGS) entry which is preliminary data.</text>
</comment>
<dbReference type="InterPro" id="IPR000924">
    <property type="entry name" value="Glu/Gln-tRNA-synth"/>
</dbReference>
<dbReference type="CDD" id="cd00808">
    <property type="entry name" value="GluRS_core"/>
    <property type="match status" value="1"/>
</dbReference>
<dbReference type="InterPro" id="IPR014729">
    <property type="entry name" value="Rossmann-like_a/b/a_fold"/>
</dbReference>
<evidence type="ECO:0000256" key="2">
    <source>
        <dbReference type="ARBA" id="ARBA00022598"/>
    </source>
</evidence>
<dbReference type="SUPFAM" id="SSF52374">
    <property type="entry name" value="Nucleotidylyl transferase"/>
    <property type="match status" value="1"/>
</dbReference>
<dbReference type="Pfam" id="PF19269">
    <property type="entry name" value="Anticodon_2"/>
    <property type="match status" value="1"/>
</dbReference>
<dbReference type="Proteomes" id="UP000560980">
    <property type="component" value="Unassembled WGS sequence"/>
</dbReference>